<name>A0A4Z2GM77_9TELE</name>
<feature type="compositionally biased region" description="Low complexity" evidence="1">
    <location>
        <begin position="214"/>
        <end position="225"/>
    </location>
</feature>
<keyword evidence="3" id="KW-1185">Reference proteome</keyword>
<feature type="region of interest" description="Disordered" evidence="1">
    <location>
        <begin position="209"/>
        <end position="231"/>
    </location>
</feature>
<accession>A0A4Z2GM77</accession>
<evidence type="ECO:0000313" key="2">
    <source>
        <dbReference type="EMBL" id="TNN53904.1"/>
    </source>
</evidence>
<protein>
    <submittedName>
        <fullName evidence="2">Uncharacterized protein</fullName>
    </submittedName>
</protein>
<proteinExistence type="predicted"/>
<dbReference type="AlphaFoldDB" id="A0A4Z2GM77"/>
<reference evidence="2 3" key="1">
    <citation type="submission" date="2019-03" db="EMBL/GenBank/DDBJ databases">
        <title>First draft genome of Liparis tanakae, snailfish: a comprehensive survey of snailfish specific genes.</title>
        <authorList>
            <person name="Kim W."/>
            <person name="Song I."/>
            <person name="Jeong J.-H."/>
            <person name="Kim D."/>
            <person name="Kim S."/>
            <person name="Ryu S."/>
            <person name="Song J.Y."/>
            <person name="Lee S.K."/>
        </authorList>
    </citation>
    <scope>NUCLEOTIDE SEQUENCE [LARGE SCALE GENOMIC DNA]</scope>
    <source>
        <tissue evidence="2">Muscle</tissue>
    </source>
</reference>
<dbReference type="Proteomes" id="UP000314294">
    <property type="component" value="Unassembled WGS sequence"/>
</dbReference>
<gene>
    <name evidence="2" type="ORF">EYF80_035881</name>
</gene>
<comment type="caution">
    <text evidence="2">The sequence shown here is derived from an EMBL/GenBank/DDBJ whole genome shotgun (WGS) entry which is preliminary data.</text>
</comment>
<evidence type="ECO:0000256" key="1">
    <source>
        <dbReference type="SAM" id="MobiDB-lite"/>
    </source>
</evidence>
<sequence length="385" mass="41765">MASMASRLFPWCSWKWTTSRAALTSAASRGRPAPHAALSSCSSRLYLLMRCTGFSRPQGTYVSEEAAAGPEGLVRAALQLAEEVMAVEVVEFLQVAEDAGPLAPEALRDVGPLQLRQVVLPDEAQGLHVLPLRGQQLLQDQARLPGAHERHQGLSLVLDVSLTLEGVTDPSLPPLGSLAVLLAVLPVLFLRVAPTVFVSHVQRREAGDARRAPAEAGALAQGAAEKSVRREADAPFPRRRAPQVGLAAAPGFWRTLHVFWEFFSFDALGLNLGGVGFIVTADARHGGGFCFALRRVDYLFLKGRRRGQGASARPRLPRLPPFLLLPHSYFPDPEDPEAPEAPQAPEAPEAPEAPGLQALSFRAWKCRAENRPPNLSSYMWSVLRL</sequence>
<evidence type="ECO:0000313" key="3">
    <source>
        <dbReference type="Proteomes" id="UP000314294"/>
    </source>
</evidence>
<dbReference type="EMBL" id="SRLO01000502">
    <property type="protein sequence ID" value="TNN53904.1"/>
    <property type="molecule type" value="Genomic_DNA"/>
</dbReference>
<organism evidence="2 3">
    <name type="scientific">Liparis tanakae</name>
    <name type="common">Tanaka's snailfish</name>
    <dbReference type="NCBI Taxonomy" id="230148"/>
    <lineage>
        <taxon>Eukaryota</taxon>
        <taxon>Metazoa</taxon>
        <taxon>Chordata</taxon>
        <taxon>Craniata</taxon>
        <taxon>Vertebrata</taxon>
        <taxon>Euteleostomi</taxon>
        <taxon>Actinopterygii</taxon>
        <taxon>Neopterygii</taxon>
        <taxon>Teleostei</taxon>
        <taxon>Neoteleostei</taxon>
        <taxon>Acanthomorphata</taxon>
        <taxon>Eupercaria</taxon>
        <taxon>Perciformes</taxon>
        <taxon>Cottioidei</taxon>
        <taxon>Cottales</taxon>
        <taxon>Liparidae</taxon>
        <taxon>Liparis</taxon>
    </lineage>
</organism>